<comment type="caution">
    <text evidence="2">The sequence shown here is derived from an EMBL/GenBank/DDBJ whole genome shotgun (WGS) entry which is preliminary data.</text>
</comment>
<organism evidence="2">
    <name type="scientific">marine sediment metagenome</name>
    <dbReference type="NCBI Taxonomy" id="412755"/>
    <lineage>
        <taxon>unclassified sequences</taxon>
        <taxon>metagenomes</taxon>
        <taxon>ecological metagenomes</taxon>
    </lineage>
</organism>
<dbReference type="PANTHER" id="PTHR30615">
    <property type="entry name" value="UNCHARACTERIZED PROTEIN YJBQ-RELATED"/>
    <property type="match status" value="1"/>
</dbReference>
<sequence length="81" mass="9261">CGVINDLRKAIDRMAPEDVYYEHNERWGDGNGYAHVRAAMIGPSLHIPIVEGKMTLGTWQQIVLLDFDNRPRSRRIVVQIS</sequence>
<dbReference type="PROSITE" id="PS01314">
    <property type="entry name" value="UPF0047"/>
    <property type="match status" value="1"/>
</dbReference>
<evidence type="ECO:0000256" key="1">
    <source>
        <dbReference type="ARBA" id="ARBA00005534"/>
    </source>
</evidence>
<dbReference type="Pfam" id="PF01894">
    <property type="entry name" value="YjbQ"/>
    <property type="match status" value="1"/>
</dbReference>
<dbReference type="Gene3D" id="2.60.120.460">
    <property type="entry name" value="YjbQ-like"/>
    <property type="match status" value="1"/>
</dbReference>
<accession>X1TM52</accession>
<dbReference type="SUPFAM" id="SSF111038">
    <property type="entry name" value="YjbQ-like"/>
    <property type="match status" value="1"/>
</dbReference>
<proteinExistence type="inferred from homology"/>
<evidence type="ECO:0000313" key="2">
    <source>
        <dbReference type="EMBL" id="GAJ06418.1"/>
    </source>
</evidence>
<feature type="non-terminal residue" evidence="2">
    <location>
        <position position="1"/>
    </location>
</feature>
<dbReference type="AlphaFoldDB" id="X1TM52"/>
<dbReference type="EMBL" id="BARW01034437">
    <property type="protein sequence ID" value="GAJ06418.1"/>
    <property type="molecule type" value="Genomic_DNA"/>
</dbReference>
<name>X1TM52_9ZZZZ</name>
<dbReference type="PANTHER" id="PTHR30615:SF8">
    <property type="entry name" value="UPF0047 PROTEIN C4A8.02C"/>
    <property type="match status" value="1"/>
</dbReference>
<evidence type="ECO:0008006" key="3">
    <source>
        <dbReference type="Google" id="ProtNLM"/>
    </source>
</evidence>
<protein>
    <recommendedName>
        <fullName evidence="3">Secondary thiamine-phosphate synthase enzyme</fullName>
    </recommendedName>
</protein>
<dbReference type="NCBIfam" id="TIGR00149">
    <property type="entry name" value="TIGR00149_YjbQ"/>
    <property type="match status" value="1"/>
</dbReference>
<gene>
    <name evidence="2" type="ORF">S12H4_53979</name>
</gene>
<comment type="similarity">
    <text evidence="1">Belongs to the UPF0047 family.</text>
</comment>
<dbReference type="InterPro" id="IPR035917">
    <property type="entry name" value="YjbQ-like_sf"/>
</dbReference>
<dbReference type="InterPro" id="IPR001602">
    <property type="entry name" value="UPF0047_YjbQ-like"/>
</dbReference>
<reference evidence="2" key="1">
    <citation type="journal article" date="2014" name="Front. Microbiol.">
        <title>High frequency of phylogenetically diverse reductive dehalogenase-homologous genes in deep subseafloor sedimentary metagenomes.</title>
        <authorList>
            <person name="Kawai M."/>
            <person name="Futagami T."/>
            <person name="Toyoda A."/>
            <person name="Takaki Y."/>
            <person name="Nishi S."/>
            <person name="Hori S."/>
            <person name="Arai W."/>
            <person name="Tsubouchi T."/>
            <person name="Morono Y."/>
            <person name="Uchiyama I."/>
            <person name="Ito T."/>
            <person name="Fujiyama A."/>
            <person name="Inagaki F."/>
            <person name="Takami H."/>
        </authorList>
    </citation>
    <scope>NUCLEOTIDE SEQUENCE</scope>
    <source>
        <strain evidence="2">Expedition CK06-06</strain>
    </source>
</reference>